<name>A0ABV8DE16_9BURK</name>
<reference evidence="2" key="1">
    <citation type="journal article" date="2019" name="Int. J. Syst. Evol. Microbiol.">
        <title>The Global Catalogue of Microorganisms (GCM) 10K type strain sequencing project: providing services to taxonomists for standard genome sequencing and annotation.</title>
        <authorList>
            <consortium name="The Broad Institute Genomics Platform"/>
            <consortium name="The Broad Institute Genome Sequencing Center for Infectious Disease"/>
            <person name="Wu L."/>
            <person name="Ma J."/>
        </authorList>
    </citation>
    <scope>NUCLEOTIDE SEQUENCE [LARGE SCALE GENOMIC DNA]</scope>
    <source>
        <strain evidence="2">CCUG 2113</strain>
    </source>
</reference>
<comment type="caution">
    <text evidence="1">The sequence shown here is derived from an EMBL/GenBank/DDBJ whole genome shotgun (WGS) entry which is preliminary data.</text>
</comment>
<protein>
    <recommendedName>
        <fullName evidence="3">Cobalt-zinc-cadmium resistance protein</fullName>
    </recommendedName>
</protein>
<keyword evidence="2" id="KW-1185">Reference proteome</keyword>
<dbReference type="Proteomes" id="UP001595693">
    <property type="component" value="Unassembled WGS sequence"/>
</dbReference>
<evidence type="ECO:0000313" key="2">
    <source>
        <dbReference type="Proteomes" id="UP001595693"/>
    </source>
</evidence>
<dbReference type="EMBL" id="JBHSAJ010000055">
    <property type="protein sequence ID" value="MFC3936605.1"/>
    <property type="molecule type" value="Genomic_DNA"/>
</dbReference>
<organism evidence="1 2">
    <name type="scientific">Acidovorax facilis</name>
    <dbReference type="NCBI Taxonomy" id="12917"/>
    <lineage>
        <taxon>Bacteria</taxon>
        <taxon>Pseudomonadati</taxon>
        <taxon>Pseudomonadota</taxon>
        <taxon>Betaproteobacteria</taxon>
        <taxon>Burkholderiales</taxon>
        <taxon>Comamonadaceae</taxon>
        <taxon>Acidovorax</taxon>
    </lineage>
</organism>
<gene>
    <name evidence="1" type="ORF">ACFOW3_18455</name>
</gene>
<evidence type="ECO:0008006" key="3">
    <source>
        <dbReference type="Google" id="ProtNLM"/>
    </source>
</evidence>
<proteinExistence type="predicted"/>
<accession>A0ABV8DE16</accession>
<evidence type="ECO:0000313" key="1">
    <source>
        <dbReference type="EMBL" id="MFC3936605.1"/>
    </source>
</evidence>
<sequence length="116" mass="12793">MRRYLIIFFIVFLPLQFAWGAAARYCVHEKVDQVSHFGHHAHVHKGSVPESVLTGALSGTDDPDCNSCHIGCAQPLPGNILDFSAASPAIFEPPDPLPTQFWLPDTIERPNWTLAA</sequence>
<dbReference type="RefSeq" id="WP_156358898.1">
    <property type="nucleotide sequence ID" value="NZ_JAMXAX010000068.1"/>
</dbReference>